<dbReference type="InterPro" id="IPR015865">
    <property type="entry name" value="Riboflavin_kinase_bac/euk"/>
</dbReference>
<evidence type="ECO:0000259" key="16">
    <source>
        <dbReference type="SMART" id="SM00904"/>
    </source>
</evidence>
<sequence length="320" mass="36132">MKVIRTLDNIDEMRNLVIALGNFDGVHRGHRHLIEGVVSTARKINGTAGVLTFDPHPAKVLKPEASPGFILTPETKLRLIAHLGVDLTILVPFDEDLARIEPTKFIENILWEKLRPSVIYVGFNYTFGKAAKGRPELLKRYGEKLNFEVKIVPPVMIGGVPVSSTLIREMLVKGDISRAKDLLGYWPILEGKVVSGDQKGREIGFPTANLAMEEDLLLPARGVYAAWVIRKHEIYKGIVNIGYKPTFGERSTPTVEVHIFDLDEDLYGQSLELRLRQRIRPEKKFPGTRELAQQIRVDIETAKEVLREVEWTFLPVIAQD</sequence>
<dbReference type="RefSeq" id="WP_088555271.1">
    <property type="nucleotide sequence ID" value="NZ_BDGJ01000215.1"/>
</dbReference>
<dbReference type="FunFam" id="3.40.50.620:FF:000021">
    <property type="entry name" value="Riboflavin biosynthesis protein"/>
    <property type="match status" value="1"/>
</dbReference>
<dbReference type="InterPro" id="IPR002606">
    <property type="entry name" value="Riboflavin_kinase_bac"/>
</dbReference>
<accession>A0A1Z5HXP0</accession>
<evidence type="ECO:0000256" key="10">
    <source>
        <dbReference type="ARBA" id="ARBA00022827"/>
    </source>
</evidence>
<dbReference type="InterPro" id="IPR023465">
    <property type="entry name" value="Riboflavin_kinase_dom_sf"/>
</dbReference>
<keyword evidence="5 15" id="KW-0288">FMN</keyword>
<dbReference type="GO" id="GO:0005524">
    <property type="term" value="F:ATP binding"/>
    <property type="evidence" value="ECO:0007669"/>
    <property type="project" value="UniProtKB-UniRule"/>
</dbReference>
<dbReference type="Pfam" id="PF01687">
    <property type="entry name" value="Flavokinase"/>
    <property type="match status" value="1"/>
</dbReference>
<dbReference type="SMART" id="SM00904">
    <property type="entry name" value="Flavokinase"/>
    <property type="match status" value="1"/>
</dbReference>
<evidence type="ECO:0000256" key="2">
    <source>
        <dbReference type="ARBA" id="ARBA00004726"/>
    </source>
</evidence>
<dbReference type="NCBIfam" id="TIGR00083">
    <property type="entry name" value="ribF"/>
    <property type="match status" value="1"/>
</dbReference>
<evidence type="ECO:0000256" key="6">
    <source>
        <dbReference type="ARBA" id="ARBA00022679"/>
    </source>
</evidence>
<keyword evidence="8 15" id="KW-0547">Nucleotide-binding</keyword>
<dbReference type="InterPro" id="IPR014729">
    <property type="entry name" value="Rossmann-like_a/b/a_fold"/>
</dbReference>
<comment type="pathway">
    <text evidence="3 15">Cofactor biosynthesis; FMN biosynthesis; FMN from riboflavin (ATP route): step 1/1.</text>
</comment>
<dbReference type="PIRSF" id="PIRSF004491">
    <property type="entry name" value="FAD_Synth"/>
    <property type="match status" value="1"/>
</dbReference>
<gene>
    <name evidence="17" type="ORF">KKC1_34080</name>
</gene>
<dbReference type="EMBL" id="BDGJ01000215">
    <property type="protein sequence ID" value="GAW94299.1"/>
    <property type="molecule type" value="Genomic_DNA"/>
</dbReference>
<evidence type="ECO:0000256" key="5">
    <source>
        <dbReference type="ARBA" id="ARBA00022643"/>
    </source>
</evidence>
<dbReference type="EC" id="2.7.1.26" evidence="15"/>
<evidence type="ECO:0000256" key="1">
    <source>
        <dbReference type="ARBA" id="ARBA00002121"/>
    </source>
</evidence>
<organism evidence="17 18">
    <name type="scientific">Calderihabitans maritimus</name>
    <dbReference type="NCBI Taxonomy" id="1246530"/>
    <lineage>
        <taxon>Bacteria</taxon>
        <taxon>Bacillati</taxon>
        <taxon>Bacillota</taxon>
        <taxon>Clostridia</taxon>
        <taxon>Neomoorellales</taxon>
        <taxon>Calderihabitantaceae</taxon>
        <taxon>Calderihabitans</taxon>
    </lineage>
</organism>
<dbReference type="Gene3D" id="2.40.30.30">
    <property type="entry name" value="Riboflavin kinase-like"/>
    <property type="match status" value="1"/>
</dbReference>
<keyword evidence="4 15" id="KW-0285">Flavoprotein</keyword>
<dbReference type="NCBIfam" id="NF004162">
    <property type="entry name" value="PRK05627.1-5"/>
    <property type="match status" value="1"/>
</dbReference>
<evidence type="ECO:0000256" key="12">
    <source>
        <dbReference type="ARBA" id="ARBA00023268"/>
    </source>
</evidence>
<keyword evidence="6 15" id="KW-0808">Transferase</keyword>
<comment type="function">
    <text evidence="1">Catalyzes the phosphorylation of riboflavin to FMN followed by the adenylation of FMN to FAD.</text>
</comment>
<evidence type="ECO:0000256" key="11">
    <source>
        <dbReference type="ARBA" id="ARBA00022840"/>
    </source>
</evidence>
<dbReference type="FunFam" id="2.40.30.30:FF:000003">
    <property type="entry name" value="Riboflavin biosynthesis protein"/>
    <property type="match status" value="1"/>
</dbReference>
<dbReference type="GO" id="GO:0009231">
    <property type="term" value="P:riboflavin biosynthetic process"/>
    <property type="evidence" value="ECO:0007669"/>
    <property type="project" value="InterPro"/>
</dbReference>
<name>A0A1Z5HXP0_9FIRM</name>
<keyword evidence="10 15" id="KW-0274">FAD</keyword>
<dbReference type="CDD" id="cd02064">
    <property type="entry name" value="FAD_synthetase_N"/>
    <property type="match status" value="1"/>
</dbReference>
<dbReference type="NCBIfam" id="NF004160">
    <property type="entry name" value="PRK05627.1-3"/>
    <property type="match status" value="1"/>
</dbReference>
<evidence type="ECO:0000256" key="7">
    <source>
        <dbReference type="ARBA" id="ARBA00022695"/>
    </source>
</evidence>
<evidence type="ECO:0000256" key="15">
    <source>
        <dbReference type="PIRNR" id="PIRNR004491"/>
    </source>
</evidence>
<dbReference type="UniPathway" id="UPA00277">
    <property type="reaction ID" value="UER00407"/>
</dbReference>
<dbReference type="GO" id="GO:0009398">
    <property type="term" value="P:FMN biosynthetic process"/>
    <property type="evidence" value="ECO:0007669"/>
    <property type="project" value="UniProtKB-UniRule"/>
</dbReference>
<dbReference type="Pfam" id="PF06574">
    <property type="entry name" value="FAD_syn"/>
    <property type="match status" value="1"/>
</dbReference>
<comment type="similarity">
    <text evidence="15">Belongs to the ribF family.</text>
</comment>
<comment type="catalytic activity">
    <reaction evidence="14 15">
        <text>FMN + ATP + H(+) = FAD + diphosphate</text>
        <dbReference type="Rhea" id="RHEA:17237"/>
        <dbReference type="ChEBI" id="CHEBI:15378"/>
        <dbReference type="ChEBI" id="CHEBI:30616"/>
        <dbReference type="ChEBI" id="CHEBI:33019"/>
        <dbReference type="ChEBI" id="CHEBI:57692"/>
        <dbReference type="ChEBI" id="CHEBI:58210"/>
        <dbReference type="EC" id="2.7.7.2"/>
    </reaction>
</comment>
<dbReference type="OrthoDB" id="9803667at2"/>
<dbReference type="SUPFAM" id="SSF52374">
    <property type="entry name" value="Nucleotidylyl transferase"/>
    <property type="match status" value="1"/>
</dbReference>
<keyword evidence="9 15" id="KW-0418">Kinase</keyword>
<dbReference type="UniPathway" id="UPA00276">
    <property type="reaction ID" value="UER00406"/>
</dbReference>
<evidence type="ECO:0000256" key="4">
    <source>
        <dbReference type="ARBA" id="ARBA00022630"/>
    </source>
</evidence>
<dbReference type="EC" id="2.7.7.2" evidence="15"/>
<comment type="pathway">
    <text evidence="2 15">Cofactor biosynthesis; FAD biosynthesis; FAD from FMN: step 1/1.</text>
</comment>
<keyword evidence="18" id="KW-1185">Reference proteome</keyword>
<evidence type="ECO:0000256" key="14">
    <source>
        <dbReference type="ARBA" id="ARBA00049494"/>
    </source>
</evidence>
<keyword evidence="7 15" id="KW-0548">Nucleotidyltransferase</keyword>
<dbReference type="Proteomes" id="UP000197032">
    <property type="component" value="Unassembled WGS sequence"/>
</dbReference>
<evidence type="ECO:0000313" key="18">
    <source>
        <dbReference type="Proteomes" id="UP000197032"/>
    </source>
</evidence>
<evidence type="ECO:0000256" key="3">
    <source>
        <dbReference type="ARBA" id="ARBA00005201"/>
    </source>
</evidence>
<dbReference type="InterPro" id="IPR023468">
    <property type="entry name" value="Riboflavin_kinase"/>
</dbReference>
<dbReference type="InterPro" id="IPR015864">
    <property type="entry name" value="FAD_synthase"/>
</dbReference>
<keyword evidence="12" id="KW-0511">Multifunctional enzyme</keyword>
<dbReference type="GO" id="GO:0006747">
    <property type="term" value="P:FAD biosynthetic process"/>
    <property type="evidence" value="ECO:0007669"/>
    <property type="project" value="UniProtKB-UniRule"/>
</dbReference>
<protein>
    <recommendedName>
        <fullName evidence="15">Riboflavin biosynthesis protein</fullName>
    </recommendedName>
    <domain>
        <recommendedName>
            <fullName evidence="15">Riboflavin kinase</fullName>
            <ecNumber evidence="15">2.7.1.26</ecNumber>
        </recommendedName>
        <alternativeName>
            <fullName evidence="15">Flavokinase</fullName>
        </alternativeName>
    </domain>
    <domain>
        <recommendedName>
            <fullName evidence="15">FMN adenylyltransferase</fullName>
            <ecNumber evidence="15">2.7.7.2</ecNumber>
        </recommendedName>
        <alternativeName>
            <fullName evidence="15">FAD pyrophosphorylase</fullName>
        </alternativeName>
        <alternativeName>
            <fullName evidence="15">FAD synthase</fullName>
        </alternativeName>
    </domain>
</protein>
<proteinExistence type="inferred from homology"/>
<keyword evidence="11 15" id="KW-0067">ATP-binding</keyword>
<dbReference type="PANTHER" id="PTHR22749:SF6">
    <property type="entry name" value="RIBOFLAVIN KINASE"/>
    <property type="match status" value="1"/>
</dbReference>
<evidence type="ECO:0000256" key="13">
    <source>
        <dbReference type="ARBA" id="ARBA00047880"/>
    </source>
</evidence>
<evidence type="ECO:0000313" key="17">
    <source>
        <dbReference type="EMBL" id="GAW94299.1"/>
    </source>
</evidence>
<evidence type="ECO:0000256" key="9">
    <source>
        <dbReference type="ARBA" id="ARBA00022777"/>
    </source>
</evidence>
<comment type="caution">
    <text evidence="17">The sequence shown here is derived from an EMBL/GenBank/DDBJ whole genome shotgun (WGS) entry which is preliminary data.</text>
</comment>
<dbReference type="GO" id="GO:0008531">
    <property type="term" value="F:riboflavin kinase activity"/>
    <property type="evidence" value="ECO:0007669"/>
    <property type="project" value="UniProtKB-UniRule"/>
</dbReference>
<dbReference type="GO" id="GO:0003919">
    <property type="term" value="F:FMN adenylyltransferase activity"/>
    <property type="evidence" value="ECO:0007669"/>
    <property type="project" value="UniProtKB-UniRule"/>
</dbReference>
<dbReference type="Gene3D" id="3.40.50.620">
    <property type="entry name" value="HUPs"/>
    <property type="match status" value="1"/>
</dbReference>
<dbReference type="PANTHER" id="PTHR22749">
    <property type="entry name" value="RIBOFLAVIN KINASE/FMN ADENYLYLTRANSFERASE"/>
    <property type="match status" value="1"/>
</dbReference>
<dbReference type="AlphaFoldDB" id="A0A1Z5HXP0"/>
<comment type="catalytic activity">
    <reaction evidence="13 15">
        <text>riboflavin + ATP = FMN + ADP + H(+)</text>
        <dbReference type="Rhea" id="RHEA:14357"/>
        <dbReference type="ChEBI" id="CHEBI:15378"/>
        <dbReference type="ChEBI" id="CHEBI:30616"/>
        <dbReference type="ChEBI" id="CHEBI:57986"/>
        <dbReference type="ChEBI" id="CHEBI:58210"/>
        <dbReference type="ChEBI" id="CHEBI:456216"/>
        <dbReference type="EC" id="2.7.1.26"/>
    </reaction>
</comment>
<feature type="domain" description="Riboflavin kinase" evidence="16">
    <location>
        <begin position="182"/>
        <end position="307"/>
    </location>
</feature>
<dbReference type="SUPFAM" id="SSF82114">
    <property type="entry name" value="Riboflavin kinase-like"/>
    <property type="match status" value="1"/>
</dbReference>
<evidence type="ECO:0000256" key="8">
    <source>
        <dbReference type="ARBA" id="ARBA00022741"/>
    </source>
</evidence>
<reference evidence="18" key="1">
    <citation type="journal article" date="2017" name="Appl. Environ. Microbiol.">
        <title>Genomic Analysis of Calderihabitans maritimus KKC1, a Thermophilic, Hydrogenogenic, Carboxydotrophic Bacterium Isolated from Marine Sediment.</title>
        <authorList>
            <person name="Omae K."/>
            <person name="Yoneda Y."/>
            <person name="Fukuyama Y."/>
            <person name="Yoshida T."/>
            <person name="Sako Y."/>
        </authorList>
    </citation>
    <scope>NUCLEOTIDE SEQUENCE [LARGE SCALE GENOMIC DNA]</scope>
    <source>
        <strain evidence="18">KKC1</strain>
    </source>
</reference>